<keyword evidence="3" id="KW-1185">Reference proteome</keyword>
<keyword evidence="1" id="KW-0812">Transmembrane</keyword>
<gene>
    <name evidence="2" type="ORF">GCM10023149_33680</name>
</gene>
<feature type="transmembrane region" description="Helical" evidence="1">
    <location>
        <begin position="33"/>
        <end position="52"/>
    </location>
</feature>
<evidence type="ECO:0000256" key="1">
    <source>
        <dbReference type="SAM" id="Phobius"/>
    </source>
</evidence>
<proteinExistence type="predicted"/>
<protein>
    <submittedName>
        <fullName evidence="2">Uncharacterized protein</fullName>
    </submittedName>
</protein>
<reference evidence="3" key="1">
    <citation type="journal article" date="2019" name="Int. J. Syst. Evol. Microbiol.">
        <title>The Global Catalogue of Microorganisms (GCM) 10K type strain sequencing project: providing services to taxonomists for standard genome sequencing and annotation.</title>
        <authorList>
            <consortium name="The Broad Institute Genomics Platform"/>
            <consortium name="The Broad Institute Genome Sequencing Center for Infectious Disease"/>
            <person name="Wu L."/>
            <person name="Ma J."/>
        </authorList>
    </citation>
    <scope>NUCLEOTIDE SEQUENCE [LARGE SCALE GENOMIC DNA]</scope>
    <source>
        <strain evidence="3">JCM 17705</strain>
    </source>
</reference>
<keyword evidence="1" id="KW-0472">Membrane</keyword>
<dbReference type="RefSeq" id="WP_345212301.1">
    <property type="nucleotide sequence ID" value="NZ_BAABFT010000009.1"/>
</dbReference>
<feature type="transmembrane region" description="Helical" evidence="1">
    <location>
        <begin position="64"/>
        <end position="82"/>
    </location>
</feature>
<accession>A0ABP8GSB1</accession>
<dbReference type="Proteomes" id="UP001500582">
    <property type="component" value="Unassembled WGS sequence"/>
</dbReference>
<feature type="transmembrane region" description="Helical" evidence="1">
    <location>
        <begin position="134"/>
        <end position="159"/>
    </location>
</feature>
<dbReference type="EMBL" id="BAABFT010000009">
    <property type="protein sequence ID" value="GAA4329181.1"/>
    <property type="molecule type" value="Genomic_DNA"/>
</dbReference>
<keyword evidence="1" id="KW-1133">Transmembrane helix</keyword>
<organism evidence="2 3">
    <name type="scientific">Mucilaginibacter gynuensis</name>
    <dbReference type="NCBI Taxonomy" id="1302236"/>
    <lineage>
        <taxon>Bacteria</taxon>
        <taxon>Pseudomonadati</taxon>
        <taxon>Bacteroidota</taxon>
        <taxon>Sphingobacteriia</taxon>
        <taxon>Sphingobacteriales</taxon>
        <taxon>Sphingobacteriaceae</taxon>
        <taxon>Mucilaginibacter</taxon>
    </lineage>
</organism>
<feature type="transmembrane region" description="Helical" evidence="1">
    <location>
        <begin position="185"/>
        <end position="206"/>
    </location>
</feature>
<comment type="caution">
    <text evidence="2">The sequence shown here is derived from an EMBL/GenBank/DDBJ whole genome shotgun (WGS) entry which is preliminary data.</text>
</comment>
<feature type="transmembrane region" description="Helical" evidence="1">
    <location>
        <begin position="102"/>
        <end position="122"/>
    </location>
</feature>
<evidence type="ECO:0000313" key="3">
    <source>
        <dbReference type="Proteomes" id="UP001500582"/>
    </source>
</evidence>
<feature type="transmembrane region" description="Helical" evidence="1">
    <location>
        <begin position="7"/>
        <end position="27"/>
    </location>
</feature>
<evidence type="ECO:0000313" key="2">
    <source>
        <dbReference type="EMBL" id="GAA4329181.1"/>
    </source>
</evidence>
<name>A0ABP8GSB1_9SPHI</name>
<sequence>MNHLQKIALAYLYSVPLATAGIGFGIGHAEVPLYTTLWALNFCLMSIAIWQLKTTRSIGIDSGWTNAALLLIVPWMLFPLFAGMGPPPLKLADWVTTATEQQVRYTVLIAGGIIAFMGFALLRVKLQKRSETVFSTLGITAVGIAIPLFILNMIFWGYYLTDAFKIFVTLPQGKRPDWYPPVKTLFYLISVIEVVLIYFATALAIVELGEVRNDVIIKLTCSLQSCQK</sequence>